<dbReference type="SUPFAM" id="SSF81271">
    <property type="entry name" value="TGS-like"/>
    <property type="match status" value="1"/>
</dbReference>
<proteinExistence type="predicted"/>
<dbReference type="InterPro" id="IPR031167">
    <property type="entry name" value="G_OBG"/>
</dbReference>
<dbReference type="Pfam" id="PF01926">
    <property type="entry name" value="MMR_HSR1"/>
    <property type="match status" value="1"/>
</dbReference>
<sequence length="363" mass="40367">MGIVEQIEAIKAEQAITQKNKATNYHMGRLKARLAALESQLLSEQSKTGPKGQGFEVQKVGQARAAMIGFPSTGKSSLLCALTNSKSVVAAYEFTTLTCIPGQMFYNNAQVQILDLPGIISGAADNKGKGKQVIATARTADLIIVMLDALRAEQERKQLEKELFDMGIRLNQQRPNVEIVRQKTGGVKVNFTVNQSNLTYDTVKAIMQEFKYHNCDIFIRDDISTDQLVDVICGSRVYAKAIYVVNKIDMISVEAVNYFANQGYIPISVSQELGLAYLKQKIWENLEICRIYTRKRGEHPDLTDAIFMKKGDTVQDVCGAIHKELVQGLQYGQVWGRSVNFQGQRVSNDHVVQDGDVVQIVVK</sequence>
<reference evidence="4 5" key="1">
    <citation type="journal article" date="2014" name="PLoS Genet.">
        <title>The Genome of Spironucleus salmonicida Highlights a Fish Pathogen Adapted to Fluctuating Environments.</title>
        <authorList>
            <person name="Xu F."/>
            <person name="Jerlstrom-Hultqvist J."/>
            <person name="Einarsson E."/>
            <person name="Astvaldsson A."/>
            <person name="Svard S.G."/>
            <person name="Andersson J.O."/>
        </authorList>
    </citation>
    <scope>NUCLEOTIDE SEQUENCE</scope>
    <source>
        <strain evidence="5">ATCC 50377</strain>
    </source>
</reference>
<dbReference type="OrthoDB" id="603at2759"/>
<keyword evidence="6" id="KW-1185">Reference proteome</keyword>
<dbReference type="InterPro" id="IPR004095">
    <property type="entry name" value="TGS"/>
</dbReference>
<organism evidence="4">
    <name type="scientific">Spironucleus salmonicida</name>
    <dbReference type="NCBI Taxonomy" id="348837"/>
    <lineage>
        <taxon>Eukaryota</taxon>
        <taxon>Metamonada</taxon>
        <taxon>Diplomonadida</taxon>
        <taxon>Hexamitidae</taxon>
        <taxon>Hexamitinae</taxon>
        <taxon>Spironucleus</taxon>
    </lineage>
</organism>
<dbReference type="PRINTS" id="PR00326">
    <property type="entry name" value="GTP1OBG"/>
</dbReference>
<feature type="domain" description="OBG-type G" evidence="3">
    <location>
        <begin position="63"/>
        <end position="287"/>
    </location>
</feature>
<evidence type="ECO:0000256" key="1">
    <source>
        <dbReference type="ARBA" id="ARBA00022741"/>
    </source>
</evidence>
<dbReference type="GO" id="GO:0005525">
    <property type="term" value="F:GTP binding"/>
    <property type="evidence" value="ECO:0007669"/>
    <property type="project" value="UniProtKB-KW"/>
</dbReference>
<evidence type="ECO:0000313" key="5">
    <source>
        <dbReference type="EMBL" id="KAH0569901.1"/>
    </source>
</evidence>
<dbReference type="Gene3D" id="6.10.140.1070">
    <property type="match status" value="2"/>
</dbReference>
<dbReference type="VEuPathDB" id="GiardiaDB:SS50377_27873"/>
<dbReference type="EMBL" id="AUWU02000008">
    <property type="protein sequence ID" value="KAH0569901.1"/>
    <property type="molecule type" value="Genomic_DNA"/>
</dbReference>
<name>V6LW05_9EUKA</name>
<evidence type="ECO:0000256" key="2">
    <source>
        <dbReference type="ARBA" id="ARBA00023134"/>
    </source>
</evidence>
<dbReference type="InterPro" id="IPR031662">
    <property type="entry name" value="GTP-binding_2"/>
</dbReference>
<dbReference type="InterPro" id="IPR005225">
    <property type="entry name" value="Small_GTP-bd"/>
</dbReference>
<accession>V6LW05</accession>
<dbReference type="InterPro" id="IPR045001">
    <property type="entry name" value="DRG"/>
</dbReference>
<dbReference type="FunFam" id="3.10.20.30:FF:000003">
    <property type="entry name" value="Developmentally-regulated GTP-binding protein 1"/>
    <property type="match status" value="1"/>
</dbReference>
<dbReference type="CDD" id="cd01896">
    <property type="entry name" value="DRG"/>
    <property type="match status" value="1"/>
</dbReference>
<keyword evidence="1" id="KW-0547">Nucleotide-binding</keyword>
<dbReference type="Gene3D" id="3.10.20.30">
    <property type="match status" value="1"/>
</dbReference>
<dbReference type="SUPFAM" id="SSF52540">
    <property type="entry name" value="P-loop containing nucleoside triphosphate hydrolases"/>
    <property type="match status" value="1"/>
</dbReference>
<dbReference type="Pfam" id="PF02824">
    <property type="entry name" value="TGS"/>
    <property type="match status" value="1"/>
</dbReference>
<dbReference type="EMBL" id="KI545975">
    <property type="protein sequence ID" value="EST48812.1"/>
    <property type="molecule type" value="Genomic_DNA"/>
</dbReference>
<reference evidence="5" key="2">
    <citation type="submission" date="2020-12" db="EMBL/GenBank/DDBJ databases">
        <title>New Spironucleus salmonicida genome in near-complete chromosomes.</title>
        <authorList>
            <person name="Xu F."/>
            <person name="Kurt Z."/>
            <person name="Jimenez-Gonzalez A."/>
            <person name="Astvaldsson A."/>
            <person name="Andersson J.O."/>
            <person name="Svard S.G."/>
        </authorList>
    </citation>
    <scope>NUCLEOTIDE SEQUENCE</scope>
    <source>
        <strain evidence="5">ATCC 50377</strain>
    </source>
</reference>
<dbReference type="NCBIfam" id="TIGR00231">
    <property type="entry name" value="small_GTP"/>
    <property type="match status" value="1"/>
</dbReference>
<dbReference type="PROSITE" id="PS51710">
    <property type="entry name" value="G_OBG"/>
    <property type="match status" value="1"/>
</dbReference>
<dbReference type="AlphaFoldDB" id="V6LW05"/>
<dbReference type="InterPro" id="IPR006073">
    <property type="entry name" value="GTP-bd"/>
</dbReference>
<evidence type="ECO:0000313" key="4">
    <source>
        <dbReference type="EMBL" id="EST48812.1"/>
    </source>
</evidence>
<dbReference type="GO" id="GO:0003924">
    <property type="term" value="F:GTPase activity"/>
    <property type="evidence" value="ECO:0007669"/>
    <property type="project" value="InterPro"/>
</dbReference>
<dbReference type="InterPro" id="IPR012675">
    <property type="entry name" value="Beta-grasp_dom_sf"/>
</dbReference>
<dbReference type="Pfam" id="PF16897">
    <property type="entry name" value="MMR_HSR1_Xtn"/>
    <property type="match status" value="1"/>
</dbReference>
<dbReference type="Proteomes" id="UP000018208">
    <property type="component" value="Unassembled WGS sequence"/>
</dbReference>
<dbReference type="PANTHER" id="PTHR43127">
    <property type="entry name" value="DEVELOPMENTALLY-REGULATED GTP-BINDING PROTEIN 2"/>
    <property type="match status" value="1"/>
</dbReference>
<gene>
    <name evidence="4" type="ORF">SS50377_10907</name>
    <name evidence="5" type="ORF">SS50377_27873</name>
</gene>
<dbReference type="InterPro" id="IPR027417">
    <property type="entry name" value="P-loop_NTPase"/>
</dbReference>
<dbReference type="CDD" id="cd01666">
    <property type="entry name" value="TGS_DRG"/>
    <property type="match status" value="1"/>
</dbReference>
<evidence type="ECO:0000259" key="3">
    <source>
        <dbReference type="PROSITE" id="PS51710"/>
    </source>
</evidence>
<dbReference type="FunFam" id="3.40.50.300:FF:001436">
    <property type="entry name" value="Developmentally-regulated GTP-binding protein"/>
    <property type="match status" value="1"/>
</dbReference>
<keyword evidence="2" id="KW-0342">GTP-binding</keyword>
<dbReference type="InterPro" id="IPR012676">
    <property type="entry name" value="TGS-like"/>
</dbReference>
<protein>
    <submittedName>
        <fullName evidence="4">Developmentally regulated GTP-binding protein 1</fullName>
    </submittedName>
</protein>
<evidence type="ECO:0000313" key="6">
    <source>
        <dbReference type="Proteomes" id="UP000018208"/>
    </source>
</evidence>